<dbReference type="EMBL" id="LNCU01000030">
    <property type="protein sequence ID" value="KWV59544.1"/>
    <property type="molecule type" value="Genomic_DNA"/>
</dbReference>
<evidence type="ECO:0000313" key="2">
    <source>
        <dbReference type="EMBL" id="KWV59544.1"/>
    </source>
</evidence>
<evidence type="ECO:0000259" key="1">
    <source>
        <dbReference type="Pfam" id="PF01370"/>
    </source>
</evidence>
<dbReference type="Pfam" id="PF01370">
    <property type="entry name" value="Epimerase"/>
    <property type="match status" value="1"/>
</dbReference>
<dbReference type="InterPro" id="IPR001509">
    <property type="entry name" value="Epimerase_deHydtase"/>
</dbReference>
<dbReference type="SUPFAM" id="SSF51735">
    <property type="entry name" value="NAD(P)-binding Rossmann-fold domains"/>
    <property type="match status" value="1"/>
</dbReference>
<keyword evidence="3" id="KW-1185">Reference proteome</keyword>
<dbReference type="InterPro" id="IPR036291">
    <property type="entry name" value="NAD(P)-bd_dom_sf"/>
</dbReference>
<organism evidence="2 3">
    <name type="scientific">Bradyrhizobium macuxiense</name>
    <dbReference type="NCBI Taxonomy" id="1755647"/>
    <lineage>
        <taxon>Bacteria</taxon>
        <taxon>Pseudomonadati</taxon>
        <taxon>Pseudomonadota</taxon>
        <taxon>Alphaproteobacteria</taxon>
        <taxon>Hyphomicrobiales</taxon>
        <taxon>Nitrobacteraceae</taxon>
        <taxon>Bradyrhizobium</taxon>
    </lineage>
</organism>
<dbReference type="OrthoDB" id="5565437at2"/>
<dbReference type="Proteomes" id="UP000057737">
    <property type="component" value="Unassembled WGS sequence"/>
</dbReference>
<evidence type="ECO:0000313" key="3">
    <source>
        <dbReference type="Proteomes" id="UP000057737"/>
    </source>
</evidence>
<dbReference type="GO" id="GO:0044877">
    <property type="term" value="F:protein-containing complex binding"/>
    <property type="evidence" value="ECO:0007669"/>
    <property type="project" value="TreeGrafter"/>
</dbReference>
<name>A0A109K2E6_9BRAD</name>
<reference evidence="2 3" key="1">
    <citation type="submission" date="2015-11" db="EMBL/GenBank/DDBJ databases">
        <title>Draft Genome Sequence of the Strain BR 10303 (Bradyrhizobium sp.) isolated from nodules of Centrolobium paraense.</title>
        <authorList>
            <person name="Zelli J.E."/>
            <person name="Simoes-Araujo J.L."/>
            <person name="Barauna A.C."/>
            <person name="Silva K."/>
        </authorList>
    </citation>
    <scope>NUCLEOTIDE SEQUENCE [LARGE SCALE GENOMIC DNA]</scope>
    <source>
        <strain evidence="2 3">BR 10303</strain>
    </source>
</reference>
<feature type="domain" description="NAD-dependent epimerase/dehydratase" evidence="1">
    <location>
        <begin position="14"/>
        <end position="63"/>
    </location>
</feature>
<dbReference type="PANTHER" id="PTHR12126:SF11">
    <property type="entry name" value="NADH DEHYDROGENASE [UBIQUINONE] 1 ALPHA SUBCOMPLEX SUBUNIT 9, MITOCHONDRIAL"/>
    <property type="match status" value="1"/>
</dbReference>
<dbReference type="Gene3D" id="3.40.50.720">
    <property type="entry name" value="NAD(P)-binding Rossmann-like Domain"/>
    <property type="match status" value="1"/>
</dbReference>
<dbReference type="AlphaFoldDB" id="A0A109K2E6"/>
<dbReference type="PANTHER" id="PTHR12126">
    <property type="entry name" value="NADH-UBIQUINONE OXIDOREDUCTASE 39 KDA SUBUNIT-RELATED"/>
    <property type="match status" value="1"/>
</dbReference>
<gene>
    <name evidence="2" type="ORF">AS156_31090</name>
</gene>
<comment type="caution">
    <text evidence="2">The sequence shown here is derived from an EMBL/GenBank/DDBJ whole genome shotgun (WGS) entry which is preliminary data.</text>
</comment>
<accession>A0A109K2E6</accession>
<protein>
    <submittedName>
        <fullName evidence="2">Epimerase</fullName>
    </submittedName>
</protein>
<dbReference type="InterPro" id="IPR051207">
    <property type="entry name" value="ComplexI_NDUFA9_subunit"/>
</dbReference>
<dbReference type="RefSeq" id="WP_066501833.1">
    <property type="nucleotide sequence ID" value="NZ_LNCU01000030.1"/>
</dbReference>
<sequence length="302" mass="33388">MVNGREANGQALNLVIGGSGLVGGYIVEHLANRGGPVLAMSRSPRKGRVEWIQGDLRQPDALNLPQFTTLYCTTDAILLAEALPFILGPSVKRVVVFSSTSVLTKRDTEIADERETIRKLVTAEEAIAAACERHQIAWTILRPTLIYAEGRDTNITPLSRLIRRFGFMPIVGGARGFRQPVHAEDLAIAAIAAAERTIAANKFYSLPGPETLTYREMMGRVFDGMGLPRRLIYVPPWLWRAGFRLAKPLFPGANVAMGIRMMKDMTFDCRPAVQDLGWQPRDFHPAFDSVSPQQNGQVARHP</sequence>
<proteinExistence type="predicted"/>